<protein>
    <submittedName>
        <fullName evidence="2">Uncharacterized protein</fullName>
    </submittedName>
</protein>
<name>A0AAD5V133_9APHY</name>
<organism evidence="2 3">
    <name type="scientific">Meripilus lineatus</name>
    <dbReference type="NCBI Taxonomy" id="2056292"/>
    <lineage>
        <taxon>Eukaryota</taxon>
        <taxon>Fungi</taxon>
        <taxon>Dikarya</taxon>
        <taxon>Basidiomycota</taxon>
        <taxon>Agaricomycotina</taxon>
        <taxon>Agaricomycetes</taxon>
        <taxon>Polyporales</taxon>
        <taxon>Meripilaceae</taxon>
        <taxon>Meripilus</taxon>
    </lineage>
</organism>
<gene>
    <name evidence="2" type="ORF">NLI96_g7584</name>
</gene>
<evidence type="ECO:0000256" key="1">
    <source>
        <dbReference type="SAM" id="MobiDB-lite"/>
    </source>
</evidence>
<evidence type="ECO:0000313" key="2">
    <source>
        <dbReference type="EMBL" id="KAJ3481556.1"/>
    </source>
</evidence>
<proteinExistence type="predicted"/>
<dbReference type="EMBL" id="JANAWD010000315">
    <property type="protein sequence ID" value="KAJ3481556.1"/>
    <property type="molecule type" value="Genomic_DNA"/>
</dbReference>
<feature type="region of interest" description="Disordered" evidence="1">
    <location>
        <begin position="1"/>
        <end position="40"/>
    </location>
</feature>
<accession>A0AAD5V133</accession>
<comment type="caution">
    <text evidence="2">The sequence shown here is derived from an EMBL/GenBank/DDBJ whole genome shotgun (WGS) entry which is preliminary data.</text>
</comment>
<reference evidence="2" key="1">
    <citation type="submission" date="2022-07" db="EMBL/GenBank/DDBJ databases">
        <title>Genome Sequence of Physisporinus lineatus.</title>
        <authorList>
            <person name="Buettner E."/>
        </authorList>
    </citation>
    <scope>NUCLEOTIDE SEQUENCE</scope>
    <source>
        <strain evidence="2">VT162</strain>
    </source>
</reference>
<dbReference type="AlphaFoldDB" id="A0AAD5V133"/>
<dbReference type="Proteomes" id="UP001212997">
    <property type="component" value="Unassembled WGS sequence"/>
</dbReference>
<keyword evidence="3" id="KW-1185">Reference proteome</keyword>
<evidence type="ECO:0000313" key="3">
    <source>
        <dbReference type="Proteomes" id="UP001212997"/>
    </source>
</evidence>
<sequence length="92" mass="10668">MRPTIPRLLRIIPRSQLKTESPSTKPIRPLPPPPTRSDVKRPTLIQVLQQRQKEAGDNFPPNLRIEAELTKRSFKGVPAEIREELKEVVRER</sequence>